<dbReference type="Pfam" id="PF00149">
    <property type="entry name" value="Metallophos"/>
    <property type="match status" value="1"/>
</dbReference>
<evidence type="ECO:0000256" key="4">
    <source>
        <dbReference type="ARBA" id="ARBA00025742"/>
    </source>
</evidence>
<evidence type="ECO:0000313" key="6">
    <source>
        <dbReference type="EMBL" id="GAH42635.1"/>
    </source>
</evidence>
<dbReference type="AlphaFoldDB" id="X1GCU6"/>
<dbReference type="GO" id="GO:0016787">
    <property type="term" value="F:hydrolase activity"/>
    <property type="evidence" value="ECO:0007669"/>
    <property type="project" value="UniProtKB-KW"/>
</dbReference>
<evidence type="ECO:0000256" key="2">
    <source>
        <dbReference type="ARBA" id="ARBA00022801"/>
    </source>
</evidence>
<reference evidence="6" key="1">
    <citation type="journal article" date="2014" name="Front. Microbiol.">
        <title>High frequency of phylogenetically diverse reductive dehalogenase-homologous genes in deep subseafloor sedimentary metagenomes.</title>
        <authorList>
            <person name="Kawai M."/>
            <person name="Futagami T."/>
            <person name="Toyoda A."/>
            <person name="Takaki Y."/>
            <person name="Nishi S."/>
            <person name="Hori S."/>
            <person name="Arai W."/>
            <person name="Tsubouchi T."/>
            <person name="Morono Y."/>
            <person name="Uchiyama I."/>
            <person name="Ito T."/>
            <person name="Fujiyama A."/>
            <person name="Inagaki F."/>
            <person name="Takami H."/>
        </authorList>
    </citation>
    <scope>NUCLEOTIDE SEQUENCE</scope>
    <source>
        <strain evidence="6">Expedition CK06-06</strain>
    </source>
</reference>
<dbReference type="Gene3D" id="3.60.21.10">
    <property type="match status" value="1"/>
</dbReference>
<sequence length="109" mass="12678">MTSKLLLLHISDFHLGKLNPHTGSNVYFAKIFDKIKNKLKDKNIEFSEINLIIFTGDFTSEASMIDFSNAKSFIEKVLLRDFYKDQLIIIPGNHDLEWIKENGKIHPKR</sequence>
<dbReference type="EMBL" id="BARU01011216">
    <property type="protein sequence ID" value="GAH42635.1"/>
    <property type="molecule type" value="Genomic_DNA"/>
</dbReference>
<dbReference type="GO" id="GO:0046872">
    <property type="term" value="F:metal ion binding"/>
    <property type="evidence" value="ECO:0007669"/>
    <property type="project" value="UniProtKB-KW"/>
</dbReference>
<comment type="similarity">
    <text evidence="4">Belongs to the cyclic nucleotide phosphodiesterase class-III family.</text>
</comment>
<accession>X1GCU6</accession>
<keyword evidence="3" id="KW-0408">Iron</keyword>
<name>X1GCU6_9ZZZZ</name>
<keyword evidence="1" id="KW-0479">Metal-binding</keyword>
<organism evidence="6">
    <name type="scientific">marine sediment metagenome</name>
    <dbReference type="NCBI Taxonomy" id="412755"/>
    <lineage>
        <taxon>unclassified sequences</taxon>
        <taxon>metagenomes</taxon>
        <taxon>ecological metagenomes</taxon>
    </lineage>
</organism>
<dbReference type="InterPro" id="IPR004843">
    <property type="entry name" value="Calcineurin-like_PHP"/>
</dbReference>
<evidence type="ECO:0000256" key="1">
    <source>
        <dbReference type="ARBA" id="ARBA00022723"/>
    </source>
</evidence>
<dbReference type="SUPFAM" id="SSF56300">
    <property type="entry name" value="Metallo-dependent phosphatases"/>
    <property type="match status" value="1"/>
</dbReference>
<evidence type="ECO:0000259" key="5">
    <source>
        <dbReference type="Pfam" id="PF00149"/>
    </source>
</evidence>
<proteinExistence type="inferred from homology"/>
<evidence type="ECO:0000256" key="3">
    <source>
        <dbReference type="ARBA" id="ARBA00023004"/>
    </source>
</evidence>
<dbReference type="InterPro" id="IPR050884">
    <property type="entry name" value="CNP_phosphodiesterase-III"/>
</dbReference>
<protein>
    <recommendedName>
        <fullName evidence="5">Calcineurin-like phosphoesterase domain-containing protein</fullName>
    </recommendedName>
</protein>
<dbReference type="InterPro" id="IPR029052">
    <property type="entry name" value="Metallo-depent_PP-like"/>
</dbReference>
<feature type="domain" description="Calcineurin-like phosphoesterase" evidence="5">
    <location>
        <begin position="7"/>
        <end position="98"/>
    </location>
</feature>
<dbReference type="PANTHER" id="PTHR42988">
    <property type="entry name" value="PHOSPHOHYDROLASE"/>
    <property type="match status" value="1"/>
</dbReference>
<keyword evidence="2" id="KW-0378">Hydrolase</keyword>
<gene>
    <name evidence="6" type="ORF">S03H2_21135</name>
</gene>
<dbReference type="PANTHER" id="PTHR42988:SF2">
    <property type="entry name" value="CYCLIC NUCLEOTIDE PHOSPHODIESTERASE CBUA0032-RELATED"/>
    <property type="match status" value="1"/>
</dbReference>
<comment type="caution">
    <text evidence="6">The sequence shown here is derived from an EMBL/GenBank/DDBJ whole genome shotgun (WGS) entry which is preliminary data.</text>
</comment>